<keyword evidence="4 7" id="KW-0175">Coiled coil</keyword>
<comment type="similarity">
    <text evidence="2">Belongs to the CFAP157 family.</text>
</comment>
<dbReference type="PANTHER" id="PTHR31954:SF1">
    <property type="entry name" value="CILIA- AND FLAGELLA-ASSOCIATED PROTEIN 157"/>
    <property type="match status" value="1"/>
</dbReference>
<gene>
    <name evidence="9" type="ORF">PBIL07802_LOCUS22537</name>
    <name evidence="10" type="ORF">PBIL07802_LOCUS22567</name>
</gene>
<dbReference type="PANTHER" id="PTHR31954">
    <property type="entry name" value="CILIA- AND FLAGELLA-ASSOCIATED PROTEIN 157"/>
    <property type="match status" value="1"/>
</dbReference>
<feature type="compositionally biased region" description="Low complexity" evidence="8">
    <location>
        <begin position="441"/>
        <end position="453"/>
    </location>
</feature>
<feature type="compositionally biased region" description="Polar residues" evidence="8">
    <location>
        <begin position="590"/>
        <end position="600"/>
    </location>
</feature>
<evidence type="ECO:0000256" key="2">
    <source>
        <dbReference type="ARBA" id="ARBA00010841"/>
    </source>
</evidence>
<feature type="compositionally biased region" description="Low complexity" evidence="8">
    <location>
        <begin position="601"/>
        <end position="610"/>
    </location>
</feature>
<dbReference type="EMBL" id="HBIB01034793">
    <property type="protein sequence ID" value="CAE0260288.1"/>
    <property type="molecule type" value="Transcribed_RNA"/>
</dbReference>
<dbReference type="GO" id="GO:0036064">
    <property type="term" value="C:ciliary basal body"/>
    <property type="evidence" value="ECO:0007669"/>
    <property type="project" value="TreeGrafter"/>
</dbReference>
<feature type="coiled-coil region" evidence="7">
    <location>
        <begin position="42"/>
        <end position="201"/>
    </location>
</feature>
<protein>
    <recommendedName>
        <fullName evidence="3">Cilia- and flagella-associated protein 157</fullName>
    </recommendedName>
</protein>
<feature type="compositionally biased region" description="Basic and acidic residues" evidence="8">
    <location>
        <begin position="364"/>
        <end position="393"/>
    </location>
</feature>
<dbReference type="AlphaFoldDB" id="A0A7S3GAL1"/>
<evidence type="ECO:0000256" key="3">
    <source>
        <dbReference type="ARBA" id="ARBA00014087"/>
    </source>
</evidence>
<sequence length="701" mass="78569">MGDTNPTTPNVADGVVKREITDEEMNEQYILNQRILYLESKCEKLDDANRYLRKQLAGAKEEQKDVVEHLNKNLENHTKAFREIESENEERKATIEALKQEMADKLAEERKTHNTELVRLEAKLDQAQRELNELDAFKRVKGQMEKELASMKGTLDRKDEEMRIRVRDMERSVELERARLAKELELKIQEVKDSLERDTDDKLDQITKKTAMANEQMTWELSFQSKETKKIVVENDELRDEVKALKQELNLAKEREAQLAKKSHAHQKTVDKLLETLKTLEEQLEDTRSNLSRTRASLVVANRENESLAIAKDALEKNLNALQRDHHELRSYATSVAEKAEIAEKEAEERSRVFLQEIIQAEQEKREKEEGRDTHRSRADTTRRRTVARREGGGSRANKPVIPASYLDPTRAKEDESGEKVEEESDSSPPLSRSSKRSPPRSRGSARASTANAEPLSSRGEKREVKILVSGQRPSASRGSLRPVPDEGSETKAEEKGEEKKSPAARAEGEGSSDEKVVMKEIGEGQGQHSSGGEEAEGRVHRRRDVVRGRTVGRAKGKPPGRTVGTEGGAAVQRSAYLVHPPRPRLRELSGTSGLSAEGTSSEASLSLDDSAVHKISSHLPSKEKAGKDLVSARLEERRKKEREEEKGKKAKGMPGMVFLSGENHNEDFEFGTLAGGTIGTVVETSSARTLPSPNSRLVTV</sequence>
<keyword evidence="5" id="KW-0969">Cilium</keyword>
<organism evidence="9">
    <name type="scientific">Palpitomonas bilix</name>
    <dbReference type="NCBI Taxonomy" id="652834"/>
    <lineage>
        <taxon>Eukaryota</taxon>
        <taxon>Eukaryota incertae sedis</taxon>
    </lineage>
</organism>
<feature type="compositionally biased region" description="Basic and acidic residues" evidence="8">
    <location>
        <begin position="410"/>
        <end position="420"/>
    </location>
</feature>
<dbReference type="InterPro" id="IPR038844">
    <property type="entry name" value="CFAP157"/>
</dbReference>
<evidence type="ECO:0000256" key="7">
    <source>
        <dbReference type="SAM" id="Coils"/>
    </source>
</evidence>
<evidence type="ECO:0000313" key="10">
    <source>
        <dbReference type="EMBL" id="CAE0260288.1"/>
    </source>
</evidence>
<accession>A0A7S3GAL1</accession>
<proteinExistence type="inferred from homology"/>
<evidence type="ECO:0000256" key="6">
    <source>
        <dbReference type="ARBA" id="ARBA00023273"/>
    </source>
</evidence>
<evidence type="ECO:0000256" key="4">
    <source>
        <dbReference type="ARBA" id="ARBA00023054"/>
    </source>
</evidence>
<name>A0A7S3GAL1_9EUKA</name>
<dbReference type="GO" id="GO:0008017">
    <property type="term" value="F:microtubule binding"/>
    <property type="evidence" value="ECO:0007669"/>
    <property type="project" value="TreeGrafter"/>
</dbReference>
<feature type="compositionally biased region" description="Basic and acidic residues" evidence="8">
    <location>
        <begin position="634"/>
        <end position="648"/>
    </location>
</feature>
<evidence type="ECO:0000313" key="9">
    <source>
        <dbReference type="EMBL" id="CAE0260258.1"/>
    </source>
</evidence>
<dbReference type="EMBL" id="HBIB01034759">
    <property type="protein sequence ID" value="CAE0260258.1"/>
    <property type="molecule type" value="Transcribed_RNA"/>
</dbReference>
<keyword evidence="6" id="KW-0966">Cell projection</keyword>
<feature type="compositionally biased region" description="Basic and acidic residues" evidence="8">
    <location>
        <begin position="489"/>
        <end position="523"/>
    </location>
</feature>
<feature type="coiled-coil region" evidence="7">
    <location>
        <begin position="228"/>
        <end position="364"/>
    </location>
</feature>
<feature type="compositionally biased region" description="Basic residues" evidence="8">
    <location>
        <begin position="540"/>
        <end position="559"/>
    </location>
</feature>
<reference evidence="9" key="1">
    <citation type="submission" date="2021-01" db="EMBL/GenBank/DDBJ databases">
        <authorList>
            <person name="Corre E."/>
            <person name="Pelletier E."/>
            <person name="Niang G."/>
            <person name="Scheremetjew M."/>
            <person name="Finn R."/>
            <person name="Kale V."/>
            <person name="Holt S."/>
            <person name="Cochrane G."/>
            <person name="Meng A."/>
            <person name="Brown T."/>
            <person name="Cohen L."/>
        </authorList>
    </citation>
    <scope>NUCLEOTIDE SEQUENCE</scope>
    <source>
        <strain evidence="9">NIES-2562</strain>
    </source>
</reference>
<evidence type="ECO:0000256" key="1">
    <source>
        <dbReference type="ARBA" id="ARBA00004138"/>
    </source>
</evidence>
<evidence type="ECO:0000256" key="8">
    <source>
        <dbReference type="SAM" id="MobiDB-lite"/>
    </source>
</evidence>
<feature type="region of interest" description="Disordered" evidence="8">
    <location>
        <begin position="364"/>
        <end position="663"/>
    </location>
</feature>
<evidence type="ECO:0000256" key="5">
    <source>
        <dbReference type="ARBA" id="ARBA00023069"/>
    </source>
</evidence>
<comment type="subcellular location">
    <subcellularLocation>
        <location evidence="1">Cell projection</location>
        <location evidence="1">Cilium</location>
    </subcellularLocation>
</comment>